<sequence>MHRPDSTPLSRTLSHLLATAGLLAALGGLTGCDDENAGDTTAAESTSEDSESSDSEETRTPTISDISAEDSPILPGGQVTVSVEAEGDALEHDWDLPEDWSDSGSDSGTESVTLTAPVDQAAEATISVTVENSAGSTSSEVTVATQGPAIESFDVDPLPGKEGDTATFTTDAYNRDGAELTYDYRIGGTLGASKEGAEWKWTAPEMAMGGRYLLEGIVTDSDDLTATAGVETTMKGASAWPAFGGDRQRSGRGWPTPDAEGAKGNKNWVFEAGNWVDSSPAIGADGTVYVGSDDSKVYALDPGDSSEQWAYDTGDWIKSSPIIGVDDTVYVGSNNGNVYALDPNTGDKEWAYKTGDSVWSSPAIGADGTVYVGSYDTKVYAIE</sequence>
<organism evidence="4 5">
    <name type="scientific">Thiohalospira halophila DSM 15071</name>
    <dbReference type="NCBI Taxonomy" id="1123397"/>
    <lineage>
        <taxon>Bacteria</taxon>
        <taxon>Pseudomonadati</taxon>
        <taxon>Pseudomonadota</taxon>
        <taxon>Gammaproteobacteria</taxon>
        <taxon>Thiohalospirales</taxon>
        <taxon>Thiohalospiraceae</taxon>
        <taxon>Thiohalospira</taxon>
    </lineage>
</organism>
<dbReference type="InterPro" id="IPR002372">
    <property type="entry name" value="PQQ_rpt_dom"/>
</dbReference>
<accession>A0A1I1VQ67</accession>
<feature type="region of interest" description="Disordered" evidence="1">
    <location>
        <begin position="238"/>
        <end position="263"/>
    </location>
</feature>
<dbReference type="SMART" id="SM00564">
    <property type="entry name" value="PQQ"/>
    <property type="match status" value="2"/>
</dbReference>
<protein>
    <submittedName>
        <fullName evidence="4">PQQ-like domain-containing protein</fullName>
    </submittedName>
</protein>
<dbReference type="Pfam" id="PF19408">
    <property type="entry name" value="PKD_6"/>
    <property type="match status" value="1"/>
</dbReference>
<dbReference type="AlphaFoldDB" id="A0A1I1VQ67"/>
<dbReference type="InterPro" id="IPR045829">
    <property type="entry name" value="PKD_6"/>
</dbReference>
<dbReference type="Proteomes" id="UP000198611">
    <property type="component" value="Unassembled WGS sequence"/>
</dbReference>
<dbReference type="PANTHER" id="PTHR44394">
    <property type="entry name" value="BETA-ALANINE-ACTIVATING ENZYME"/>
    <property type="match status" value="1"/>
</dbReference>
<feature type="domain" description="PKD-like" evidence="3">
    <location>
        <begin position="77"/>
        <end position="140"/>
    </location>
</feature>
<evidence type="ECO:0000256" key="1">
    <source>
        <dbReference type="SAM" id="MobiDB-lite"/>
    </source>
</evidence>
<feature type="region of interest" description="Disordered" evidence="1">
    <location>
        <begin position="28"/>
        <end position="76"/>
    </location>
</feature>
<keyword evidence="5" id="KW-1185">Reference proteome</keyword>
<feature type="domain" description="Pyrrolo-quinoline quinone repeat" evidence="2">
    <location>
        <begin position="263"/>
        <end position="382"/>
    </location>
</feature>
<proteinExistence type="predicted"/>
<reference evidence="4 5" key="1">
    <citation type="submission" date="2016-10" db="EMBL/GenBank/DDBJ databases">
        <authorList>
            <person name="de Groot N.N."/>
        </authorList>
    </citation>
    <scope>NUCLEOTIDE SEQUENCE [LARGE SCALE GENOMIC DNA]</scope>
    <source>
        <strain evidence="4 5">HL3</strain>
    </source>
</reference>
<evidence type="ECO:0000313" key="5">
    <source>
        <dbReference type="Proteomes" id="UP000198611"/>
    </source>
</evidence>
<dbReference type="EMBL" id="FOMJ01000010">
    <property type="protein sequence ID" value="SFD85081.1"/>
    <property type="molecule type" value="Genomic_DNA"/>
</dbReference>
<evidence type="ECO:0000259" key="2">
    <source>
        <dbReference type="Pfam" id="PF13360"/>
    </source>
</evidence>
<dbReference type="SUPFAM" id="SSF50998">
    <property type="entry name" value="Quinoprotein alcohol dehydrogenase-like"/>
    <property type="match status" value="1"/>
</dbReference>
<dbReference type="InterPro" id="IPR018391">
    <property type="entry name" value="PQQ_b-propeller_rpt"/>
</dbReference>
<name>A0A1I1VQ67_9GAMM</name>
<evidence type="ECO:0000259" key="3">
    <source>
        <dbReference type="Pfam" id="PF19408"/>
    </source>
</evidence>
<dbReference type="OrthoDB" id="9794322at2"/>
<dbReference type="InterPro" id="IPR011047">
    <property type="entry name" value="Quinoprotein_ADH-like_sf"/>
</dbReference>
<dbReference type="PANTHER" id="PTHR44394:SF1">
    <property type="entry name" value="BETA-ALANINE-ACTIVATING ENZYME"/>
    <property type="match status" value="1"/>
</dbReference>
<evidence type="ECO:0000313" key="4">
    <source>
        <dbReference type="EMBL" id="SFD85081.1"/>
    </source>
</evidence>
<feature type="compositionally biased region" description="Acidic residues" evidence="1">
    <location>
        <begin position="46"/>
        <end position="55"/>
    </location>
</feature>
<gene>
    <name evidence="4" type="ORF">SAMN05660831_02438</name>
</gene>
<dbReference type="PROSITE" id="PS51257">
    <property type="entry name" value="PROKAR_LIPOPROTEIN"/>
    <property type="match status" value="1"/>
</dbReference>
<dbReference type="Gene3D" id="2.130.10.10">
    <property type="entry name" value="YVTN repeat-like/Quinoprotein amine dehydrogenase"/>
    <property type="match status" value="1"/>
</dbReference>
<dbReference type="Pfam" id="PF13360">
    <property type="entry name" value="PQQ_2"/>
    <property type="match status" value="1"/>
</dbReference>
<dbReference type="GO" id="GO:0043041">
    <property type="term" value="P:amino acid activation for nonribosomal peptide biosynthetic process"/>
    <property type="evidence" value="ECO:0007669"/>
    <property type="project" value="TreeGrafter"/>
</dbReference>
<dbReference type="RefSeq" id="WP_159433090.1">
    <property type="nucleotide sequence ID" value="NZ_FOMJ01000010.1"/>
</dbReference>
<dbReference type="InterPro" id="IPR015943">
    <property type="entry name" value="WD40/YVTN_repeat-like_dom_sf"/>
</dbReference>
<dbReference type="STRING" id="1123397.SAMN05660831_02438"/>
<dbReference type="InterPro" id="IPR052091">
    <property type="entry name" value="Beta-ala_Activ/Resist"/>
</dbReference>